<dbReference type="EMBL" id="VSRR010126589">
    <property type="protein sequence ID" value="MPD01317.1"/>
    <property type="molecule type" value="Genomic_DNA"/>
</dbReference>
<evidence type="ECO:0000313" key="2">
    <source>
        <dbReference type="Proteomes" id="UP000324222"/>
    </source>
</evidence>
<evidence type="ECO:0000313" key="1">
    <source>
        <dbReference type="EMBL" id="MPD01317.1"/>
    </source>
</evidence>
<gene>
    <name evidence="1" type="ORF">E2C01_096837</name>
</gene>
<keyword evidence="2" id="KW-1185">Reference proteome</keyword>
<comment type="caution">
    <text evidence="1">The sequence shown here is derived from an EMBL/GenBank/DDBJ whole genome shotgun (WGS) entry which is preliminary data.</text>
</comment>
<organism evidence="1 2">
    <name type="scientific">Portunus trituberculatus</name>
    <name type="common">Swimming crab</name>
    <name type="synonym">Neptunus trituberculatus</name>
    <dbReference type="NCBI Taxonomy" id="210409"/>
    <lineage>
        <taxon>Eukaryota</taxon>
        <taxon>Metazoa</taxon>
        <taxon>Ecdysozoa</taxon>
        <taxon>Arthropoda</taxon>
        <taxon>Crustacea</taxon>
        <taxon>Multicrustacea</taxon>
        <taxon>Malacostraca</taxon>
        <taxon>Eumalacostraca</taxon>
        <taxon>Eucarida</taxon>
        <taxon>Decapoda</taxon>
        <taxon>Pleocyemata</taxon>
        <taxon>Brachyura</taxon>
        <taxon>Eubrachyura</taxon>
        <taxon>Portunoidea</taxon>
        <taxon>Portunidae</taxon>
        <taxon>Portuninae</taxon>
        <taxon>Portunus</taxon>
    </lineage>
</organism>
<accession>A0A5B7K453</accession>
<dbReference type="AlphaFoldDB" id="A0A5B7K453"/>
<dbReference type="Proteomes" id="UP000324222">
    <property type="component" value="Unassembled WGS sequence"/>
</dbReference>
<sequence>MIRDGGVGWREGDGVHGLVKGGGRRCGPAGGRREVVWLMDAGDRGPAVGFPVRCAAYMACIRLLTYGRRSSHNTFLLRLRYVSSMHSSMRVQGRGCVRGAAR</sequence>
<reference evidence="1 2" key="1">
    <citation type="submission" date="2019-05" db="EMBL/GenBank/DDBJ databases">
        <title>Another draft genome of Portunus trituberculatus and its Hox gene families provides insights of decapod evolution.</title>
        <authorList>
            <person name="Jeong J.-H."/>
            <person name="Song I."/>
            <person name="Kim S."/>
            <person name="Choi T."/>
            <person name="Kim D."/>
            <person name="Ryu S."/>
            <person name="Kim W."/>
        </authorList>
    </citation>
    <scope>NUCLEOTIDE SEQUENCE [LARGE SCALE GENOMIC DNA]</scope>
    <source>
        <tissue evidence="1">Muscle</tissue>
    </source>
</reference>
<name>A0A5B7K453_PORTR</name>
<protein>
    <submittedName>
        <fullName evidence="1">Uncharacterized protein</fullName>
    </submittedName>
</protein>
<proteinExistence type="predicted"/>